<feature type="transmembrane region" description="Helical" evidence="1">
    <location>
        <begin position="66"/>
        <end position="84"/>
    </location>
</feature>
<sequence length="260" mass="26240">MPDPVVRAGADLRLTRAAVFAAACVLLSAGGHVLASCAGVPPWTLVAGFLAVFAVVAPASGRERPLAAIAPALAVGQLALHVLFGLGQGTAAASAGRDRHLIDFAAQLNCNQPRPASTAEARQVLADAGFGPAGTGAPAPVPPAPSGGSGAVLPHLLPSLPMLLAHLLAAVVLGWLLRRGEAALWRAIRLSARSARALATCALVRALGAVLLLVRAACASAGERPVAARPYGGEDARPAREPELRHAVVRRGPPRLALAA</sequence>
<protein>
    <recommendedName>
        <fullName evidence="4">Integral membrane protein</fullName>
    </recommendedName>
</protein>
<keyword evidence="1" id="KW-0812">Transmembrane</keyword>
<dbReference type="EMBL" id="BNBD01000004">
    <property type="protein sequence ID" value="GHF42625.1"/>
    <property type="molecule type" value="Genomic_DNA"/>
</dbReference>
<dbReference type="AlphaFoldDB" id="A0A919B1T8"/>
<evidence type="ECO:0000256" key="1">
    <source>
        <dbReference type="SAM" id="Phobius"/>
    </source>
</evidence>
<reference evidence="2" key="1">
    <citation type="journal article" date="2014" name="Int. J. Syst. Evol. Microbiol.">
        <title>Complete genome sequence of Corynebacterium casei LMG S-19264T (=DSM 44701T), isolated from a smear-ripened cheese.</title>
        <authorList>
            <consortium name="US DOE Joint Genome Institute (JGI-PGF)"/>
            <person name="Walter F."/>
            <person name="Albersmeier A."/>
            <person name="Kalinowski J."/>
            <person name="Ruckert C."/>
        </authorList>
    </citation>
    <scope>NUCLEOTIDE SEQUENCE</scope>
    <source>
        <strain evidence="2">JCM 4059</strain>
    </source>
</reference>
<proteinExistence type="predicted"/>
<keyword evidence="1" id="KW-0472">Membrane</keyword>
<feature type="transmembrane region" description="Helical" evidence="1">
    <location>
        <begin position="156"/>
        <end position="177"/>
    </location>
</feature>
<keyword evidence="3" id="KW-1185">Reference proteome</keyword>
<dbReference type="Proteomes" id="UP000638313">
    <property type="component" value="Unassembled WGS sequence"/>
</dbReference>
<evidence type="ECO:0008006" key="4">
    <source>
        <dbReference type="Google" id="ProtNLM"/>
    </source>
</evidence>
<evidence type="ECO:0000313" key="3">
    <source>
        <dbReference type="Proteomes" id="UP000638313"/>
    </source>
</evidence>
<name>A0A919B1T8_9ACTN</name>
<feature type="transmembrane region" description="Helical" evidence="1">
    <location>
        <begin position="197"/>
        <end position="217"/>
    </location>
</feature>
<feature type="transmembrane region" description="Helical" evidence="1">
    <location>
        <begin position="40"/>
        <end position="59"/>
    </location>
</feature>
<dbReference type="RefSeq" id="WP_190129579.1">
    <property type="nucleotide sequence ID" value="NZ_BNBD01000004.1"/>
</dbReference>
<organism evidence="2 3">
    <name type="scientific">Streptomyces mashuensis</name>
    <dbReference type="NCBI Taxonomy" id="33904"/>
    <lineage>
        <taxon>Bacteria</taxon>
        <taxon>Bacillati</taxon>
        <taxon>Actinomycetota</taxon>
        <taxon>Actinomycetes</taxon>
        <taxon>Kitasatosporales</taxon>
        <taxon>Streptomycetaceae</taxon>
        <taxon>Streptomyces</taxon>
    </lineage>
</organism>
<evidence type="ECO:0000313" key="2">
    <source>
        <dbReference type="EMBL" id="GHF42625.1"/>
    </source>
</evidence>
<accession>A0A919B1T8</accession>
<keyword evidence="1" id="KW-1133">Transmembrane helix</keyword>
<comment type="caution">
    <text evidence="2">The sequence shown here is derived from an EMBL/GenBank/DDBJ whole genome shotgun (WGS) entry which is preliminary data.</text>
</comment>
<feature type="transmembrane region" description="Helical" evidence="1">
    <location>
        <begin position="17"/>
        <end position="34"/>
    </location>
</feature>
<reference evidence="2" key="2">
    <citation type="submission" date="2020-09" db="EMBL/GenBank/DDBJ databases">
        <authorList>
            <person name="Sun Q."/>
            <person name="Ohkuma M."/>
        </authorList>
    </citation>
    <scope>NUCLEOTIDE SEQUENCE</scope>
    <source>
        <strain evidence="2">JCM 4059</strain>
    </source>
</reference>
<gene>
    <name evidence="2" type="ORF">GCM10010218_24750</name>
</gene>